<proteinExistence type="predicted"/>
<comment type="caution">
    <text evidence="3">The sequence shown here is derived from an EMBL/GenBank/DDBJ whole genome shotgun (WGS) entry which is preliminary data.</text>
</comment>
<feature type="signal peptide" evidence="2">
    <location>
        <begin position="1"/>
        <end position="23"/>
    </location>
</feature>
<dbReference type="AlphaFoldDB" id="A0A084GEE8"/>
<keyword evidence="4" id="KW-1185">Reference proteome</keyword>
<dbReference type="KEGG" id="sapo:SAPIO_CDS1488"/>
<sequence length="271" mass="28908">MRRPILLTALFATPALLQEQGLAFSIGNISGTGSGCPEDSWGLFVEAGEFGFIEFNATIGLEDERPHLDCNLAIELNEVQKGHRVVLRQVNVGGRAGMDEGVQATIRTSTSWTGEEGSELSEDQVLLGSAVGIEFPLEFQAGGAFAEQASKCGDSSVELNIHVDVLLERENDEGSGVCSVLATALRLDVEPCEVEGETPVEEAPEEEAPIEEGSGEEAPAEGSKEDDECVVDEEGVVDEPAEPDTPEEVVEEEEGEEAPPVEEEQPAEEEP</sequence>
<protein>
    <submittedName>
        <fullName evidence="3">Uncharacterized protein</fullName>
    </submittedName>
</protein>
<dbReference type="Pfam" id="PF14273">
    <property type="entry name" value="DUF4360"/>
    <property type="match status" value="1"/>
</dbReference>
<dbReference type="EMBL" id="JOWA01000066">
    <property type="protein sequence ID" value="KEZ45710.1"/>
    <property type="molecule type" value="Genomic_DNA"/>
</dbReference>
<reference evidence="3 4" key="1">
    <citation type="journal article" date="2014" name="Genome Announc.">
        <title>Draft genome sequence of the pathogenic fungus Scedosporium apiospermum.</title>
        <authorList>
            <person name="Vandeputte P."/>
            <person name="Ghamrawi S."/>
            <person name="Rechenmann M."/>
            <person name="Iltis A."/>
            <person name="Giraud S."/>
            <person name="Fleury M."/>
            <person name="Thornton C."/>
            <person name="Delhaes L."/>
            <person name="Meyer W."/>
            <person name="Papon N."/>
            <person name="Bouchara J.P."/>
        </authorList>
    </citation>
    <scope>NUCLEOTIDE SEQUENCE [LARGE SCALE GENOMIC DNA]</scope>
    <source>
        <strain evidence="3 4">IHEM 14462</strain>
    </source>
</reference>
<keyword evidence="2" id="KW-0732">Signal</keyword>
<organism evidence="3 4">
    <name type="scientific">Pseudallescheria apiosperma</name>
    <name type="common">Scedosporium apiospermum</name>
    <dbReference type="NCBI Taxonomy" id="563466"/>
    <lineage>
        <taxon>Eukaryota</taxon>
        <taxon>Fungi</taxon>
        <taxon>Dikarya</taxon>
        <taxon>Ascomycota</taxon>
        <taxon>Pezizomycotina</taxon>
        <taxon>Sordariomycetes</taxon>
        <taxon>Hypocreomycetidae</taxon>
        <taxon>Microascales</taxon>
        <taxon>Microascaceae</taxon>
        <taxon>Scedosporium</taxon>
    </lineage>
</organism>
<dbReference type="Proteomes" id="UP000028545">
    <property type="component" value="Unassembled WGS sequence"/>
</dbReference>
<dbReference type="VEuPathDB" id="FungiDB:SAPIO_CDS1488"/>
<evidence type="ECO:0000313" key="3">
    <source>
        <dbReference type="EMBL" id="KEZ45710.1"/>
    </source>
</evidence>
<dbReference type="HOGENOM" id="CLU_1027298_0_0_1"/>
<feature type="region of interest" description="Disordered" evidence="1">
    <location>
        <begin position="192"/>
        <end position="271"/>
    </location>
</feature>
<evidence type="ECO:0000256" key="2">
    <source>
        <dbReference type="SAM" id="SignalP"/>
    </source>
</evidence>
<feature type="chain" id="PRO_5001775655" evidence="2">
    <location>
        <begin position="24"/>
        <end position="271"/>
    </location>
</feature>
<name>A0A084GEE8_PSEDA</name>
<accession>A0A084GEE8</accession>
<dbReference type="InterPro" id="IPR025649">
    <property type="entry name" value="DUF4360"/>
</dbReference>
<evidence type="ECO:0000313" key="4">
    <source>
        <dbReference type="Proteomes" id="UP000028545"/>
    </source>
</evidence>
<dbReference type="GeneID" id="27720560"/>
<dbReference type="RefSeq" id="XP_016645509.1">
    <property type="nucleotide sequence ID" value="XM_016784752.1"/>
</dbReference>
<evidence type="ECO:0000256" key="1">
    <source>
        <dbReference type="SAM" id="MobiDB-lite"/>
    </source>
</evidence>
<gene>
    <name evidence="3" type="ORF">SAPIO_CDS1488</name>
</gene>
<dbReference type="OrthoDB" id="5237545at2759"/>